<sequence length="138" mass="15703">MADFGYSRMVQPYSTHVTTELVGTLGYIPPEYSQAWKATFRGDIYSFGVVMLELLSGRRPMEIFRPEGSRELVMWVQQLRIQGKQNEVFDLVLTGNGCEVEMFQVLDVACKCVNETPSKRLSINEVVDWLHSVGSKHP</sequence>
<dbReference type="GO" id="GO:0004672">
    <property type="term" value="F:protein kinase activity"/>
    <property type="evidence" value="ECO:0007669"/>
    <property type="project" value="InterPro"/>
</dbReference>
<feature type="domain" description="Protein kinase" evidence="1">
    <location>
        <begin position="1"/>
        <end position="138"/>
    </location>
</feature>
<accession>A0A699JJQ3</accession>
<protein>
    <submittedName>
        <fullName evidence="2">Tyrosine-sulfated glycopeptide receptor 1</fullName>
    </submittedName>
</protein>
<dbReference type="SUPFAM" id="SSF56112">
    <property type="entry name" value="Protein kinase-like (PK-like)"/>
    <property type="match status" value="1"/>
</dbReference>
<dbReference type="InterPro" id="IPR000719">
    <property type="entry name" value="Prot_kinase_dom"/>
</dbReference>
<dbReference type="GO" id="GO:0005524">
    <property type="term" value="F:ATP binding"/>
    <property type="evidence" value="ECO:0007669"/>
    <property type="project" value="InterPro"/>
</dbReference>
<dbReference type="InterPro" id="IPR011009">
    <property type="entry name" value="Kinase-like_dom_sf"/>
</dbReference>
<dbReference type="PROSITE" id="PS50011">
    <property type="entry name" value="PROTEIN_KINASE_DOM"/>
    <property type="match status" value="1"/>
</dbReference>
<proteinExistence type="predicted"/>
<dbReference type="Gene3D" id="1.10.510.10">
    <property type="entry name" value="Transferase(Phosphotransferase) domain 1"/>
    <property type="match status" value="1"/>
</dbReference>
<dbReference type="InterPro" id="IPR051564">
    <property type="entry name" value="LRR_receptor-like_kinase"/>
</dbReference>
<dbReference type="GO" id="GO:0016020">
    <property type="term" value="C:membrane"/>
    <property type="evidence" value="ECO:0007669"/>
    <property type="project" value="TreeGrafter"/>
</dbReference>
<evidence type="ECO:0000313" key="2">
    <source>
        <dbReference type="EMBL" id="GFA40988.1"/>
    </source>
</evidence>
<organism evidence="2">
    <name type="scientific">Tanacetum cinerariifolium</name>
    <name type="common">Dalmatian daisy</name>
    <name type="synonym">Chrysanthemum cinerariifolium</name>
    <dbReference type="NCBI Taxonomy" id="118510"/>
    <lineage>
        <taxon>Eukaryota</taxon>
        <taxon>Viridiplantae</taxon>
        <taxon>Streptophyta</taxon>
        <taxon>Embryophyta</taxon>
        <taxon>Tracheophyta</taxon>
        <taxon>Spermatophyta</taxon>
        <taxon>Magnoliopsida</taxon>
        <taxon>eudicotyledons</taxon>
        <taxon>Gunneridae</taxon>
        <taxon>Pentapetalae</taxon>
        <taxon>asterids</taxon>
        <taxon>campanulids</taxon>
        <taxon>Asterales</taxon>
        <taxon>Asteraceae</taxon>
        <taxon>Asteroideae</taxon>
        <taxon>Anthemideae</taxon>
        <taxon>Anthemidinae</taxon>
        <taxon>Tanacetum</taxon>
    </lineage>
</organism>
<keyword evidence="2" id="KW-0675">Receptor</keyword>
<dbReference type="AlphaFoldDB" id="A0A699JJQ3"/>
<comment type="caution">
    <text evidence="2">The sequence shown here is derived from an EMBL/GenBank/DDBJ whole genome shotgun (WGS) entry which is preliminary data.</text>
</comment>
<dbReference type="PANTHER" id="PTHR48055:SF35">
    <property type="entry name" value="TYROSINE-SULFATED GLYCOPEPTIDE RECEPTOR 1"/>
    <property type="match status" value="1"/>
</dbReference>
<gene>
    <name evidence="2" type="ORF">Tci_612960</name>
</gene>
<evidence type="ECO:0000259" key="1">
    <source>
        <dbReference type="PROSITE" id="PS50011"/>
    </source>
</evidence>
<dbReference type="Pfam" id="PF00069">
    <property type="entry name" value="Pkinase"/>
    <property type="match status" value="1"/>
</dbReference>
<dbReference type="EMBL" id="BKCJ010419078">
    <property type="protein sequence ID" value="GFA40988.1"/>
    <property type="molecule type" value="Genomic_DNA"/>
</dbReference>
<name>A0A699JJQ3_TANCI</name>
<reference evidence="2" key="1">
    <citation type="journal article" date="2019" name="Sci. Rep.">
        <title>Draft genome of Tanacetum cinerariifolium, the natural source of mosquito coil.</title>
        <authorList>
            <person name="Yamashiro T."/>
            <person name="Shiraishi A."/>
            <person name="Satake H."/>
            <person name="Nakayama K."/>
        </authorList>
    </citation>
    <scope>NUCLEOTIDE SEQUENCE</scope>
</reference>
<dbReference type="PANTHER" id="PTHR48055">
    <property type="entry name" value="LEUCINE-RICH REPEAT RECEPTOR PROTEIN KINASE EMS1"/>
    <property type="match status" value="1"/>
</dbReference>